<evidence type="ECO:0000313" key="3">
    <source>
        <dbReference type="Proteomes" id="UP000186601"/>
    </source>
</evidence>
<accession>A0A2R6NWB6</accession>
<keyword evidence="3" id="KW-1185">Reference proteome</keyword>
<evidence type="ECO:0000256" key="1">
    <source>
        <dbReference type="SAM" id="MobiDB-lite"/>
    </source>
</evidence>
<reference evidence="2 3" key="1">
    <citation type="submission" date="2018-02" db="EMBL/GenBank/DDBJ databases">
        <title>Genome sequence of the basidiomycete white-rot fungus Phlebia centrifuga.</title>
        <authorList>
            <person name="Granchi Z."/>
            <person name="Peng M."/>
            <person name="de Vries R.P."/>
            <person name="Hilden K."/>
            <person name="Makela M.R."/>
            <person name="Grigoriev I."/>
            <person name="Riley R."/>
        </authorList>
    </citation>
    <scope>NUCLEOTIDE SEQUENCE [LARGE SCALE GENOMIC DNA]</scope>
    <source>
        <strain evidence="2 3">FBCC195</strain>
    </source>
</reference>
<dbReference type="OrthoDB" id="3252135at2759"/>
<evidence type="ECO:0000313" key="2">
    <source>
        <dbReference type="EMBL" id="PSR78191.1"/>
    </source>
</evidence>
<dbReference type="Proteomes" id="UP000186601">
    <property type="component" value="Unassembled WGS sequence"/>
</dbReference>
<sequence>MPTIRHPFASIQYVRNSLSTDALTGWRRGEYQHTVPGEIPPVPPLPPQVRNEPTRRASPRLPHPSSFLRPSLNIDVPIMSSRSSPGHFVKHSSKITLLLSGQEEGTKEPEYTSGSTIDGILAVPRPSGLLSLQVLVEGTLKLKEIAGSGSYESDILRDSLFTWDSERNASFPSKVTFRYTLPAHYTHPDSRIKYRIPPTYEAHLSGIPGFQLEVTYAIIVNITRVRDKSDWWRKSTRLRVPFRYRELSRPSNAGPFPVSLTKTPSGPKTLFKFALQSRLRGGQNVNIQVGEEVLQCGSGISKIIFS</sequence>
<protein>
    <submittedName>
        <fullName evidence="2">Uncharacterized protein</fullName>
    </submittedName>
</protein>
<dbReference type="STRING" id="98765.A0A2R6NWB6"/>
<name>A0A2R6NWB6_9APHY</name>
<gene>
    <name evidence="2" type="ORF">PHLCEN_2v7523</name>
</gene>
<feature type="compositionally biased region" description="Pro residues" evidence="1">
    <location>
        <begin position="38"/>
        <end position="47"/>
    </location>
</feature>
<comment type="caution">
    <text evidence="2">The sequence shown here is derived from an EMBL/GenBank/DDBJ whole genome shotgun (WGS) entry which is preliminary data.</text>
</comment>
<dbReference type="EMBL" id="MLYV02000755">
    <property type="protein sequence ID" value="PSR78191.1"/>
    <property type="molecule type" value="Genomic_DNA"/>
</dbReference>
<feature type="region of interest" description="Disordered" evidence="1">
    <location>
        <begin position="32"/>
        <end position="66"/>
    </location>
</feature>
<proteinExistence type="predicted"/>
<dbReference type="AlphaFoldDB" id="A0A2R6NWB6"/>
<organism evidence="2 3">
    <name type="scientific">Hermanssonia centrifuga</name>
    <dbReference type="NCBI Taxonomy" id="98765"/>
    <lineage>
        <taxon>Eukaryota</taxon>
        <taxon>Fungi</taxon>
        <taxon>Dikarya</taxon>
        <taxon>Basidiomycota</taxon>
        <taxon>Agaricomycotina</taxon>
        <taxon>Agaricomycetes</taxon>
        <taxon>Polyporales</taxon>
        <taxon>Meruliaceae</taxon>
        <taxon>Hermanssonia</taxon>
    </lineage>
</organism>